<proteinExistence type="predicted"/>
<dbReference type="KEGG" id="vg:65102211"/>
<organism evidence="1 2">
    <name type="scientific">Cryptophlebia peltastica nucleopolyhedrovirus</name>
    <dbReference type="NCBI Taxonomy" id="2304025"/>
    <lineage>
        <taxon>Viruses</taxon>
        <taxon>Viruses incertae sedis</taxon>
        <taxon>Naldaviricetes</taxon>
        <taxon>Lefavirales</taxon>
        <taxon>Baculoviridae</taxon>
        <taxon>Alphabaculovirus</taxon>
        <taxon>Alphabaculovirus crypeltasticae</taxon>
    </lineage>
</organism>
<dbReference type="InterPro" id="IPR012428">
    <property type="entry name" value="AcMNPV_Orf117"/>
</dbReference>
<sequence>MNLIAYVLSIPNNKNYNGREIYEKCLMNLDIIDAVMSRHGQCLAVGITTTPADMVSETIGNDYMNVIDVKPYEYCDDLVEKIYKVVETYDNI</sequence>
<keyword evidence="2" id="KW-1185">Reference proteome</keyword>
<evidence type="ECO:0000313" key="2">
    <source>
        <dbReference type="Proteomes" id="UP000500845"/>
    </source>
</evidence>
<protein>
    <submittedName>
        <fullName evidence="1">Ac117-like protein</fullName>
    </submittedName>
</protein>
<dbReference type="EMBL" id="MH394321">
    <property type="protein sequence ID" value="AXS67758.1"/>
    <property type="molecule type" value="Genomic_DNA"/>
</dbReference>
<evidence type="ECO:0000313" key="1">
    <source>
        <dbReference type="EMBL" id="AXS67758.1"/>
    </source>
</evidence>
<dbReference type="GeneID" id="65102211"/>
<reference evidence="1 2" key="1">
    <citation type="journal article" date="2018" name="J. Invertebr. Pathol.">
        <title>Morphological, genetic and biological characterisation of a novel alphabaculovirus isolated from Cryptophlebia peltastica (Lepidoptera: Tortricidae).</title>
        <authorList>
            <person name="Marsberg T."/>
            <person name="Jukes M.D."/>
            <person name="Krejmer-Rabalska M."/>
            <person name="Rabalski L."/>
            <person name="Knox C.M."/>
            <person name="Moore S.D."/>
            <person name="Hill M.P."/>
            <person name="Szewczyk B."/>
        </authorList>
    </citation>
    <scope>NUCLEOTIDE SEQUENCE [LARGE SCALE GENOMIC DNA]</scope>
    <source>
        <strain evidence="1">SA</strain>
    </source>
</reference>
<dbReference type="RefSeq" id="YP_010086966.1">
    <property type="nucleotide sequence ID" value="NC_055500.1"/>
</dbReference>
<name>A0A346RNW1_9ABAC</name>
<dbReference type="Pfam" id="PF07785">
    <property type="entry name" value="DUF1623"/>
    <property type="match status" value="1"/>
</dbReference>
<accession>A0A346RNW1</accession>
<dbReference type="Proteomes" id="UP000500845">
    <property type="component" value="Segment"/>
</dbReference>